<dbReference type="Gene3D" id="3.10.129.10">
    <property type="entry name" value="Hotdog Thioesterase"/>
    <property type="match status" value="2"/>
</dbReference>
<dbReference type="SUPFAM" id="SSF54637">
    <property type="entry name" value="Thioesterase/thiol ester dehydrase-isomerase"/>
    <property type="match status" value="2"/>
</dbReference>
<dbReference type="PIRSF" id="PIRSF021494">
    <property type="entry name" value="Rv0216_prd"/>
    <property type="match status" value="1"/>
</dbReference>
<evidence type="ECO:0000313" key="1">
    <source>
        <dbReference type="EMBL" id="NEW72947.1"/>
    </source>
</evidence>
<organism evidence="1 2">
    <name type="scientific">Streptomyces rhizosphaericus</name>
    <dbReference type="NCBI Taxonomy" id="114699"/>
    <lineage>
        <taxon>Bacteria</taxon>
        <taxon>Bacillati</taxon>
        <taxon>Actinomycetota</taxon>
        <taxon>Actinomycetes</taxon>
        <taxon>Kitasatosporales</taxon>
        <taxon>Streptomycetaceae</taxon>
        <taxon>Streptomyces</taxon>
        <taxon>Streptomyces violaceusniger group</taxon>
    </lineage>
</organism>
<dbReference type="RefSeq" id="WP_164429703.1">
    <property type="nucleotide sequence ID" value="NZ_JAAIKT010000026.1"/>
</dbReference>
<name>A0A6G4AKC1_9ACTN</name>
<gene>
    <name evidence="1" type="ORF">G4H13_21845</name>
</gene>
<dbReference type="InterPro" id="IPR029069">
    <property type="entry name" value="HotDog_dom_sf"/>
</dbReference>
<comment type="caution">
    <text evidence="1">The sequence shown here is derived from an EMBL/GenBank/DDBJ whole genome shotgun (WGS) entry which is preliminary data.</text>
</comment>
<dbReference type="AlphaFoldDB" id="A0A6G4AKC1"/>
<dbReference type="InterPro" id="IPR016790">
    <property type="entry name" value="Thiol_ester_hydratase_Rv0216"/>
</dbReference>
<protein>
    <submittedName>
        <fullName evidence="1">Acyl dehydratase</fullName>
    </submittedName>
</protein>
<dbReference type="CDD" id="cd03451">
    <property type="entry name" value="FkbR2"/>
    <property type="match status" value="1"/>
</dbReference>
<dbReference type="PANTHER" id="PTHR43664">
    <property type="entry name" value="MONOAMINE OXIDASE-RELATED"/>
    <property type="match status" value="1"/>
</dbReference>
<dbReference type="PANTHER" id="PTHR43664:SF1">
    <property type="entry name" value="BETA-METHYLMALYL-COA DEHYDRATASE"/>
    <property type="match status" value="1"/>
</dbReference>
<dbReference type="Proteomes" id="UP000476310">
    <property type="component" value="Unassembled WGS sequence"/>
</dbReference>
<keyword evidence="2" id="KW-1185">Reference proteome</keyword>
<sequence>MTNTRRAGGVRFEGGGPYFEELSVGDVFESAPALTLTSGMADTHRAILGDRMRLSLDMTLSRRVTGADTPLAPPALVWNVAIGQSTTVTHHVVANLFYRGLVFRRYPVIGDTLHTRTEVVGLRQNSRKPGRAPTGLAALRVTTTDQAGRPVLDFVRCAMLPLGDQSAETGHADDFLGITDTDPEGEEKSVAAQVGTWDLAAFPSPGGAGVPPEGQVVAVQGGDVVSSAPELARLTLNIAAVHHDATASSEGRLVYGGHTIGLALSQANRVLPDLITVTGWRGCDHTGPVREGDTLHSELEIESVEPFSPVAQLIRLRSQVWARSTPQDQPRFVLDWRYTALLPRSTEIRAPHGPEGRTA</sequence>
<dbReference type="EMBL" id="JAAIKT010000026">
    <property type="protein sequence ID" value="NEW72947.1"/>
    <property type="molecule type" value="Genomic_DNA"/>
</dbReference>
<evidence type="ECO:0000313" key="2">
    <source>
        <dbReference type="Proteomes" id="UP000476310"/>
    </source>
</evidence>
<reference evidence="1" key="1">
    <citation type="submission" date="2020-02" db="EMBL/GenBank/DDBJ databases">
        <title>A new Streptomyces sp. for controlling soil-borne diseases.</title>
        <authorList>
            <person name="Li X."/>
            <person name="Tian Y."/>
            <person name="Gao K."/>
        </authorList>
    </citation>
    <scope>NUCLEOTIDE SEQUENCE [LARGE SCALE GENOMIC DNA]</scope>
    <source>
        <strain evidence="1">0250</strain>
    </source>
</reference>
<dbReference type="InterPro" id="IPR052342">
    <property type="entry name" value="MCH/BMMD"/>
</dbReference>
<proteinExistence type="predicted"/>
<accession>A0A6G4AKC1</accession>